<proteinExistence type="predicted"/>
<dbReference type="OrthoDB" id="9782395at2"/>
<dbReference type="AlphaFoldDB" id="A0A4R5C3B4"/>
<name>A0A4R5C3B4_9ACTN</name>
<dbReference type="Proteomes" id="UP000294513">
    <property type="component" value="Unassembled WGS sequence"/>
</dbReference>
<evidence type="ECO:0000313" key="2">
    <source>
        <dbReference type="Proteomes" id="UP000294513"/>
    </source>
</evidence>
<organism evidence="1 2">
    <name type="scientific">Actinomadura rubrisoli</name>
    <dbReference type="NCBI Taxonomy" id="2530368"/>
    <lineage>
        <taxon>Bacteria</taxon>
        <taxon>Bacillati</taxon>
        <taxon>Actinomycetota</taxon>
        <taxon>Actinomycetes</taxon>
        <taxon>Streptosporangiales</taxon>
        <taxon>Thermomonosporaceae</taxon>
        <taxon>Actinomadura</taxon>
    </lineage>
</organism>
<comment type="caution">
    <text evidence="1">The sequence shown here is derived from an EMBL/GenBank/DDBJ whole genome shotgun (WGS) entry which is preliminary data.</text>
</comment>
<dbReference type="RefSeq" id="WP_131891502.1">
    <property type="nucleotide sequence ID" value="NZ_SMKU01000033.1"/>
</dbReference>
<accession>A0A4R5C3B4</accession>
<keyword evidence="2" id="KW-1185">Reference proteome</keyword>
<gene>
    <name evidence="1" type="ORF">E1298_09920</name>
</gene>
<evidence type="ECO:0000313" key="1">
    <source>
        <dbReference type="EMBL" id="TDD93365.1"/>
    </source>
</evidence>
<sequence length="90" mass="9890">MIDDVNPEQIPAITRFADVQALPPDEPTACFLFGTNQVPPVDIVAERYHRGLAPLIIATGGVNRRNQIVEGQVFGERIHSLPLSPDLLTF</sequence>
<reference evidence="1 2" key="1">
    <citation type="submission" date="2019-03" db="EMBL/GenBank/DDBJ databases">
        <title>Draft genome sequences of novel Actinobacteria.</title>
        <authorList>
            <person name="Sahin N."/>
            <person name="Ay H."/>
            <person name="Saygin H."/>
        </authorList>
    </citation>
    <scope>NUCLEOTIDE SEQUENCE [LARGE SCALE GENOMIC DNA]</scope>
    <source>
        <strain evidence="1 2">H3C3</strain>
    </source>
</reference>
<dbReference type="EMBL" id="SMKU01000033">
    <property type="protein sequence ID" value="TDD93365.1"/>
    <property type="molecule type" value="Genomic_DNA"/>
</dbReference>
<protein>
    <submittedName>
        <fullName evidence="1">Uncharacterized protein</fullName>
    </submittedName>
</protein>